<feature type="transmembrane region" description="Helical" evidence="1">
    <location>
        <begin position="448"/>
        <end position="469"/>
    </location>
</feature>
<feature type="transmembrane region" description="Helical" evidence="1">
    <location>
        <begin position="666"/>
        <end position="684"/>
    </location>
</feature>
<feature type="transmembrane region" description="Helical" evidence="1">
    <location>
        <begin position="535"/>
        <end position="550"/>
    </location>
</feature>
<dbReference type="InterPro" id="IPR019286">
    <property type="entry name" value="DUF2339_TM"/>
</dbReference>
<dbReference type="Proteomes" id="UP000557717">
    <property type="component" value="Unassembled WGS sequence"/>
</dbReference>
<dbReference type="AlphaFoldDB" id="A0A840V9E8"/>
<feature type="transmembrane region" description="Helical" evidence="1">
    <location>
        <begin position="843"/>
        <end position="860"/>
    </location>
</feature>
<feature type="transmembrane region" description="Helical" evidence="1">
    <location>
        <begin position="817"/>
        <end position="836"/>
    </location>
</feature>
<feature type="transmembrane region" description="Helical" evidence="1">
    <location>
        <begin position="172"/>
        <end position="191"/>
    </location>
</feature>
<feature type="transmembrane region" description="Helical" evidence="1">
    <location>
        <begin position="300"/>
        <end position="317"/>
    </location>
</feature>
<feature type="transmembrane region" description="Helical" evidence="1">
    <location>
        <begin position="109"/>
        <end position="129"/>
    </location>
</feature>
<dbReference type="RefSeq" id="WP_184015674.1">
    <property type="nucleotide sequence ID" value="NZ_JACHFD010000002.1"/>
</dbReference>
<comment type="caution">
    <text evidence="2">The sequence shown here is derived from an EMBL/GenBank/DDBJ whole genome shotgun (WGS) entry which is preliminary data.</text>
</comment>
<evidence type="ECO:0000313" key="3">
    <source>
        <dbReference type="Proteomes" id="UP000557717"/>
    </source>
</evidence>
<evidence type="ECO:0000313" key="2">
    <source>
        <dbReference type="EMBL" id="MBB5350409.1"/>
    </source>
</evidence>
<feature type="transmembrane region" description="Helical" evidence="1">
    <location>
        <begin position="593"/>
        <end position="614"/>
    </location>
</feature>
<name>A0A840V9E8_9BACT</name>
<gene>
    <name evidence="2" type="ORF">HNR46_000633</name>
</gene>
<feature type="transmembrane region" description="Helical" evidence="1">
    <location>
        <begin position="507"/>
        <end position="523"/>
    </location>
</feature>
<feature type="transmembrane region" description="Helical" evidence="1">
    <location>
        <begin position="401"/>
        <end position="420"/>
    </location>
</feature>
<feature type="transmembrane region" description="Helical" evidence="1">
    <location>
        <begin position="556"/>
        <end position="572"/>
    </location>
</feature>
<keyword evidence="1" id="KW-1133">Transmembrane helix</keyword>
<feature type="transmembrane region" description="Helical" evidence="1">
    <location>
        <begin position="481"/>
        <end position="501"/>
    </location>
</feature>
<organism evidence="2 3">
    <name type="scientific">Haloferula luteola</name>
    <dbReference type="NCBI Taxonomy" id="595692"/>
    <lineage>
        <taxon>Bacteria</taxon>
        <taxon>Pseudomonadati</taxon>
        <taxon>Verrucomicrobiota</taxon>
        <taxon>Verrucomicrobiia</taxon>
        <taxon>Verrucomicrobiales</taxon>
        <taxon>Verrucomicrobiaceae</taxon>
        <taxon>Haloferula</taxon>
    </lineage>
</organism>
<reference evidence="2 3" key="1">
    <citation type="submission" date="2020-08" db="EMBL/GenBank/DDBJ databases">
        <title>Genomic Encyclopedia of Type Strains, Phase IV (KMG-IV): sequencing the most valuable type-strain genomes for metagenomic binning, comparative biology and taxonomic classification.</title>
        <authorList>
            <person name="Goeker M."/>
        </authorList>
    </citation>
    <scope>NUCLEOTIDE SEQUENCE [LARGE SCALE GENOMIC DNA]</scope>
    <source>
        <strain evidence="2 3">YC6886</strain>
    </source>
</reference>
<accession>A0A840V9E8</accession>
<feature type="transmembrane region" description="Helical" evidence="1">
    <location>
        <begin position="329"/>
        <end position="349"/>
    </location>
</feature>
<feature type="transmembrane region" description="Helical" evidence="1">
    <location>
        <begin position="271"/>
        <end position="288"/>
    </location>
</feature>
<keyword evidence="1" id="KW-0472">Membrane</keyword>
<feature type="transmembrane region" description="Helical" evidence="1">
    <location>
        <begin position="141"/>
        <end position="160"/>
    </location>
</feature>
<proteinExistence type="predicted"/>
<dbReference type="Pfam" id="PF10101">
    <property type="entry name" value="DUF2339"/>
    <property type="match status" value="2"/>
</dbReference>
<feature type="transmembrane region" description="Helical" evidence="1">
    <location>
        <begin position="866"/>
        <end position="889"/>
    </location>
</feature>
<sequence length="903" mass="98067">MKAKLDGWATLQEQQVLELREEIRELELRFFDGAPVKVERAERGIVIDRESKGEQSSLFEEKKVPQKVTRFVESSGSQKKLAAKVDEAAGEEKMAPEKGQLEWDLGRVWLVRVGVVLLVTGLVLLGNYAYRNWVRDLSAGWRLAGLGASGMAMCIAGWRCALRERTQAFGEVLAAGGMAFLYWCTYAAYHVPRLQVIDSPLLSTGALMVASGWMVGVSIRRDAQVTAVMGLLLAAYSTVLQPMSWLSIGSNLILAVAGVGLVRWKRWQGPGVAAMVGSYGAFFFWHVAGASNGAVNPASLAYPALLAGVFAIPTLWRGGLPGFGDYGRAWWIGINNAAGFGLFALTWIQLGYGEWWRVPLGWGGVWLAWGMWGRWRSRAMETYWVQGLVALSMAMVMKLEGYHLGLGLALEAVVMAGAFVRFGKWPELAFANLATVGAVVCALESEGISVGVLTAMALLLAGASFLLRCSRAPETMGLEKAGSSLVAIGAAGVGGCAWWQLPASIQSPVAMALAVGLSGVVLLRKWTEEAMEEGWIVLAWCVAALCTLMSPECRVGGMLLTMILGIIGCWLWERRGSPATEGFSKPVEWTASVAAWVHGGLAGLAAMGAILRFADPMTRFGWEWGLAVGWPTMAWYGLRCPRLSAVGGFALVLFLGDAVLSPTSLGGWIFGVPLTAWGLWRWVGSRGKEAAPGGRLYAWLARGVGCLGWCLAWHSVAKESWMDLLALSTLAGWWIWRRWLRAWKPVELGCWGGVVMVAFLWDWCESGGEGLPAGWGVSAAWVAAVFLKDRRAAWIDWIAVAVSTLWASQGLGERMGWSAVTLLWTGLGFAWVTAGLWRGLASVRIAGFVLLLGALLKLFFHDVWEFGAFTRVAAFLSLGAALVVLGFFYNRFTGLLRKLVQEE</sequence>
<feature type="transmembrane region" description="Helical" evidence="1">
    <location>
        <begin position="245"/>
        <end position="264"/>
    </location>
</feature>
<keyword evidence="1" id="KW-0812">Transmembrane</keyword>
<evidence type="ECO:0000256" key="1">
    <source>
        <dbReference type="SAM" id="Phobius"/>
    </source>
</evidence>
<dbReference type="PANTHER" id="PTHR38434">
    <property type="entry name" value="BLL2549 PROTEIN"/>
    <property type="match status" value="1"/>
</dbReference>
<feature type="transmembrane region" description="Helical" evidence="1">
    <location>
        <begin position="355"/>
        <end position="372"/>
    </location>
</feature>
<dbReference type="PANTHER" id="PTHR38434:SF1">
    <property type="entry name" value="BLL2549 PROTEIN"/>
    <property type="match status" value="1"/>
</dbReference>
<protein>
    <submittedName>
        <fullName evidence="2">Putative membrane protein</fullName>
    </submittedName>
</protein>
<dbReference type="EMBL" id="JACHFD010000002">
    <property type="protein sequence ID" value="MBB5350409.1"/>
    <property type="molecule type" value="Genomic_DNA"/>
</dbReference>
<keyword evidence="3" id="KW-1185">Reference proteome</keyword>